<gene>
    <name evidence="6" type="ORF">Y5W_02600</name>
</gene>
<dbReference type="PANTHER" id="PTHR43596:SF1">
    <property type="entry name" value="ADP,ATP CARRIER PROTEIN"/>
    <property type="match status" value="1"/>
</dbReference>
<feature type="non-terminal residue" evidence="6">
    <location>
        <position position="179"/>
    </location>
</feature>
<feature type="transmembrane region" description="Helical" evidence="4">
    <location>
        <begin position="91"/>
        <end position="111"/>
    </location>
</feature>
<dbReference type="Gene3D" id="1.20.1250.20">
    <property type="entry name" value="MFS general substrate transporter like domains"/>
    <property type="match status" value="1"/>
</dbReference>
<feature type="transmembrane region" description="Helical" evidence="4">
    <location>
        <begin position="154"/>
        <end position="178"/>
    </location>
</feature>
<name>A0ABS0AUZ9_9GAMM</name>
<evidence type="ECO:0000256" key="2">
    <source>
        <dbReference type="ARBA" id="ARBA00022989"/>
    </source>
</evidence>
<dbReference type="PROSITE" id="PS50850">
    <property type="entry name" value="MFS"/>
    <property type="match status" value="1"/>
</dbReference>
<keyword evidence="1 4" id="KW-0812">Transmembrane</keyword>
<evidence type="ECO:0000313" key="7">
    <source>
        <dbReference type="Proteomes" id="UP000662703"/>
    </source>
</evidence>
<comment type="caution">
    <text evidence="6">The sequence shown here is derived from an EMBL/GenBank/DDBJ whole genome shotgun (WGS) entry which is preliminary data.</text>
</comment>
<protein>
    <submittedName>
        <fullName evidence="6">Major facilitator superfamily transporter</fullName>
    </submittedName>
</protein>
<dbReference type="Pfam" id="PF07690">
    <property type="entry name" value="MFS_1"/>
    <property type="match status" value="1"/>
</dbReference>
<feature type="transmembrane region" description="Helical" evidence="4">
    <location>
        <begin position="25"/>
        <end position="43"/>
    </location>
</feature>
<evidence type="ECO:0000259" key="5">
    <source>
        <dbReference type="PROSITE" id="PS50850"/>
    </source>
</evidence>
<evidence type="ECO:0000256" key="1">
    <source>
        <dbReference type="ARBA" id="ARBA00022692"/>
    </source>
</evidence>
<feature type="transmembrane region" description="Helical" evidence="4">
    <location>
        <begin position="123"/>
        <end position="142"/>
    </location>
</feature>
<sequence length="179" mass="19312">MASGQGGHPLPRLAARLFNIRVEEAPAVIAGLLIFFLLFTGYFMLRPVRETMGVAGGVDNLQWLFTGTFLATLAVLPLFGWLASRVPRRRILPAAYGFFVVNLLVFAALFARTVDNVWVARTFYIWLSVFNLVVISLAWSVLADVFSIAQGKRLFGMIAGGASLGGLVGPGLGTLLVAP</sequence>
<dbReference type="Proteomes" id="UP000662703">
    <property type="component" value="Unassembled WGS sequence"/>
</dbReference>
<reference evidence="6 7" key="1">
    <citation type="submission" date="2012-09" db="EMBL/GenBank/DDBJ databases">
        <title>Genome Sequence of alkane-degrading Bacterium Alcanivorax sp. 521-1.</title>
        <authorList>
            <person name="Lai Q."/>
            <person name="Shao Z."/>
        </authorList>
    </citation>
    <scope>NUCLEOTIDE SEQUENCE [LARGE SCALE GENOMIC DNA]</scope>
    <source>
        <strain evidence="6 7">521-1</strain>
    </source>
</reference>
<evidence type="ECO:0000313" key="6">
    <source>
        <dbReference type="EMBL" id="MBF5057306.1"/>
    </source>
</evidence>
<feature type="transmembrane region" description="Helical" evidence="4">
    <location>
        <begin position="63"/>
        <end position="84"/>
    </location>
</feature>
<accession>A0ABS0AUZ9</accession>
<evidence type="ECO:0000256" key="4">
    <source>
        <dbReference type="SAM" id="Phobius"/>
    </source>
</evidence>
<feature type="domain" description="Major facilitator superfamily (MFS) profile" evidence="5">
    <location>
        <begin position="19"/>
        <end position="179"/>
    </location>
</feature>
<dbReference type="SUPFAM" id="SSF103473">
    <property type="entry name" value="MFS general substrate transporter"/>
    <property type="match status" value="1"/>
</dbReference>
<dbReference type="RefSeq" id="WP_194865568.1">
    <property type="nucleotide sequence ID" value="NZ_ARXX01000041.1"/>
</dbReference>
<proteinExistence type="predicted"/>
<evidence type="ECO:0000256" key="3">
    <source>
        <dbReference type="ARBA" id="ARBA00023136"/>
    </source>
</evidence>
<organism evidence="6 7">
    <name type="scientific">Alloalcanivorax profundimaris</name>
    <dbReference type="NCBI Taxonomy" id="2735259"/>
    <lineage>
        <taxon>Bacteria</taxon>
        <taxon>Pseudomonadati</taxon>
        <taxon>Pseudomonadota</taxon>
        <taxon>Gammaproteobacteria</taxon>
        <taxon>Oceanospirillales</taxon>
        <taxon>Alcanivoracaceae</taxon>
        <taxon>Alloalcanivorax</taxon>
    </lineage>
</organism>
<dbReference type="EMBL" id="ARXX01000041">
    <property type="protein sequence ID" value="MBF5057306.1"/>
    <property type="molecule type" value="Genomic_DNA"/>
</dbReference>
<dbReference type="InterPro" id="IPR011701">
    <property type="entry name" value="MFS"/>
</dbReference>
<dbReference type="InterPro" id="IPR020846">
    <property type="entry name" value="MFS_dom"/>
</dbReference>
<keyword evidence="7" id="KW-1185">Reference proteome</keyword>
<dbReference type="InterPro" id="IPR036259">
    <property type="entry name" value="MFS_trans_sf"/>
</dbReference>
<keyword evidence="2 4" id="KW-1133">Transmembrane helix</keyword>
<keyword evidence="3 4" id="KW-0472">Membrane</keyword>
<dbReference type="PANTHER" id="PTHR43596">
    <property type="entry name" value="ADP,ATP CARRIER PROTEIN"/>
    <property type="match status" value="1"/>
</dbReference>